<dbReference type="Proteomes" id="UP000179448">
    <property type="component" value="Unassembled WGS sequence"/>
</dbReference>
<evidence type="ECO:0000313" key="8">
    <source>
        <dbReference type="Proteomes" id="UP000179448"/>
    </source>
</evidence>
<dbReference type="InterPro" id="IPR041706">
    <property type="entry name" value="YchF_N"/>
</dbReference>
<keyword evidence="3 5" id="KW-0067">ATP-binding</keyword>
<dbReference type="GO" id="GO:0043023">
    <property type="term" value="F:ribosomal large subunit binding"/>
    <property type="evidence" value="ECO:0007669"/>
    <property type="project" value="UniProtKB-UniRule"/>
</dbReference>
<dbReference type="InterPro" id="IPR027417">
    <property type="entry name" value="P-loop_NTPase"/>
</dbReference>
<dbReference type="SUPFAM" id="SSF52540">
    <property type="entry name" value="P-loop containing nucleoside triphosphate hydrolases"/>
    <property type="match status" value="1"/>
</dbReference>
<dbReference type="PANTHER" id="PTHR23305">
    <property type="entry name" value="OBG GTPASE FAMILY"/>
    <property type="match status" value="1"/>
</dbReference>
<evidence type="ECO:0000256" key="2">
    <source>
        <dbReference type="ARBA" id="ARBA00022741"/>
    </source>
</evidence>
<proteinExistence type="inferred from homology"/>
<dbReference type="Gene3D" id="3.10.20.30">
    <property type="match status" value="1"/>
</dbReference>
<dbReference type="FunFam" id="3.10.20.30:FF:000001">
    <property type="entry name" value="Ribosome-binding ATPase YchF"/>
    <property type="match status" value="1"/>
</dbReference>
<dbReference type="InterPro" id="IPR031167">
    <property type="entry name" value="G_OBG"/>
</dbReference>
<keyword evidence="2 5" id="KW-0547">Nucleotide-binding</keyword>
<dbReference type="GO" id="GO:0005524">
    <property type="term" value="F:ATP binding"/>
    <property type="evidence" value="ECO:0007669"/>
    <property type="project" value="UniProtKB-UniRule"/>
</dbReference>
<reference evidence="7 8" key="1">
    <citation type="journal article" date="2016" name="Nat. Commun.">
        <title>Thousands of microbial genomes shed light on interconnected biogeochemical processes in an aquifer system.</title>
        <authorList>
            <person name="Anantharaman K."/>
            <person name="Brown C.T."/>
            <person name="Hug L.A."/>
            <person name="Sharon I."/>
            <person name="Castelle C.J."/>
            <person name="Probst A.J."/>
            <person name="Thomas B.C."/>
            <person name="Singh A."/>
            <person name="Wilkins M.J."/>
            <person name="Karaoz U."/>
            <person name="Brodie E.L."/>
            <person name="Williams K.H."/>
            <person name="Hubbard S.S."/>
            <person name="Banfield J.F."/>
        </authorList>
    </citation>
    <scope>NUCLEOTIDE SEQUENCE [LARGE SCALE GENOMIC DNA]</scope>
</reference>
<dbReference type="PIRSF" id="PIRSF006641">
    <property type="entry name" value="CHP00092"/>
    <property type="match status" value="1"/>
</dbReference>
<dbReference type="InterPro" id="IPR004396">
    <property type="entry name" value="ATPase_YchF/OLA1"/>
</dbReference>
<keyword evidence="4" id="KW-0460">Magnesium</keyword>
<dbReference type="PRINTS" id="PR00326">
    <property type="entry name" value="GTP1OBG"/>
</dbReference>
<dbReference type="CDD" id="cd04867">
    <property type="entry name" value="TGS_YchF_OLA1"/>
    <property type="match status" value="1"/>
</dbReference>
<dbReference type="SUPFAM" id="SSF81271">
    <property type="entry name" value="TGS-like"/>
    <property type="match status" value="1"/>
</dbReference>
<dbReference type="InterPro" id="IPR006073">
    <property type="entry name" value="GTP-bd"/>
</dbReference>
<feature type="binding site" evidence="5">
    <location>
        <begin position="12"/>
        <end position="17"/>
    </location>
    <ligand>
        <name>ATP</name>
        <dbReference type="ChEBI" id="CHEBI:30616"/>
    </ligand>
</feature>
<dbReference type="PROSITE" id="PS51710">
    <property type="entry name" value="G_OBG"/>
    <property type="match status" value="1"/>
</dbReference>
<dbReference type="GO" id="GO:0005525">
    <property type="term" value="F:GTP binding"/>
    <property type="evidence" value="ECO:0007669"/>
    <property type="project" value="InterPro"/>
</dbReference>
<dbReference type="CDD" id="cd01900">
    <property type="entry name" value="YchF"/>
    <property type="match status" value="1"/>
</dbReference>
<evidence type="ECO:0000256" key="5">
    <source>
        <dbReference type="HAMAP-Rule" id="MF_00944"/>
    </source>
</evidence>
<evidence type="ECO:0000259" key="6">
    <source>
        <dbReference type="PROSITE" id="PS51710"/>
    </source>
</evidence>
<dbReference type="Gene3D" id="1.10.150.300">
    <property type="entry name" value="TGS-like domain"/>
    <property type="match status" value="1"/>
</dbReference>
<dbReference type="AlphaFoldDB" id="A0A1F6WNS5"/>
<dbReference type="FunFam" id="1.10.150.300:FF:000001">
    <property type="entry name" value="Ribosome-binding ATPase YchF"/>
    <property type="match status" value="1"/>
</dbReference>
<dbReference type="Pfam" id="PF06071">
    <property type="entry name" value="YchF-GTPase_C"/>
    <property type="match status" value="1"/>
</dbReference>
<dbReference type="GO" id="GO:0005737">
    <property type="term" value="C:cytoplasm"/>
    <property type="evidence" value="ECO:0007669"/>
    <property type="project" value="TreeGrafter"/>
</dbReference>
<comment type="similarity">
    <text evidence="5">Belongs to the TRAFAC class OBG-HflX-like GTPase superfamily. OBG GTPase family. YchF/OLA1 subfamily.</text>
</comment>
<dbReference type="InterPro" id="IPR012675">
    <property type="entry name" value="Beta-grasp_dom_sf"/>
</dbReference>
<dbReference type="NCBIfam" id="TIGR00092">
    <property type="entry name" value="redox-regulated ATPase YchF"/>
    <property type="match status" value="1"/>
</dbReference>
<evidence type="ECO:0000256" key="3">
    <source>
        <dbReference type="ARBA" id="ARBA00022840"/>
    </source>
</evidence>
<dbReference type="STRING" id="1801766.A2997_00285"/>
<gene>
    <name evidence="5" type="primary">ychF</name>
    <name evidence="7" type="ORF">A2997_00285</name>
</gene>
<name>A0A1F6WNS5_9BACT</name>
<dbReference type="GO" id="GO:0016887">
    <property type="term" value="F:ATP hydrolysis activity"/>
    <property type="evidence" value="ECO:0007669"/>
    <property type="project" value="UniProtKB-UniRule"/>
</dbReference>
<dbReference type="Pfam" id="PF01926">
    <property type="entry name" value="MMR_HSR1"/>
    <property type="match status" value="1"/>
</dbReference>
<evidence type="ECO:0000313" key="7">
    <source>
        <dbReference type="EMBL" id="OGI83528.1"/>
    </source>
</evidence>
<dbReference type="Gene3D" id="3.40.50.300">
    <property type="entry name" value="P-loop containing nucleotide triphosphate hydrolases"/>
    <property type="match status" value="1"/>
</dbReference>
<comment type="function">
    <text evidence="5">ATPase that binds to both the 70S ribosome and the 50S ribosomal subunit in a nucleotide-independent manner.</text>
</comment>
<keyword evidence="1" id="KW-0479">Metal-binding</keyword>
<feature type="domain" description="OBG-type G" evidence="6">
    <location>
        <begin position="3"/>
        <end position="265"/>
    </location>
</feature>
<dbReference type="InterPro" id="IPR012676">
    <property type="entry name" value="TGS-like"/>
</dbReference>
<dbReference type="PANTHER" id="PTHR23305:SF18">
    <property type="entry name" value="OBG-TYPE G DOMAIN-CONTAINING PROTEIN"/>
    <property type="match status" value="1"/>
</dbReference>
<dbReference type="InterPro" id="IPR013029">
    <property type="entry name" value="YchF_C"/>
</dbReference>
<dbReference type="GO" id="GO:0046872">
    <property type="term" value="F:metal ion binding"/>
    <property type="evidence" value="ECO:0007669"/>
    <property type="project" value="UniProtKB-KW"/>
</dbReference>
<sequence>MKLSIGIVGLPNVGKSTLFNALTKKSVPAENYPFCTIDPSVGIVPVPDPRLHILSELSKSAKTIPAVIEFVDIAGLVEGASKGEGLGNQFLSHIRETDAILHLVRLFDINQNDKVQINHVYGSVDPLRDMKVINMELILADLETVTKRIDKISADLKRGDKDAKLLNLVLEKIRKVLEAERMASSVILIDEERILMKELHLLTAKPMIIGLNMKVGGVNFNTEYPEKFAELEHAIAELGAMYVIIDARTEDDLKDFDGEEKNALRTELGSDYDGINHLIRSSYELLELMTYFTTGSDETRAWTIERGSTAPVAGTAIHTDFQTKFIRADVVSYDDIIECGSIAEARSRGKLRTEGKEYIVKDGDVIEFRI</sequence>
<organism evidence="7 8">
    <name type="scientific">Candidatus Nomurabacteria bacterium RIFCSPLOWO2_01_FULL_36_10b</name>
    <dbReference type="NCBI Taxonomy" id="1801766"/>
    <lineage>
        <taxon>Bacteria</taxon>
        <taxon>Candidatus Nomuraibacteriota</taxon>
    </lineage>
</organism>
<evidence type="ECO:0000256" key="4">
    <source>
        <dbReference type="ARBA" id="ARBA00022842"/>
    </source>
</evidence>
<evidence type="ECO:0000256" key="1">
    <source>
        <dbReference type="ARBA" id="ARBA00022723"/>
    </source>
</evidence>
<dbReference type="InterPro" id="IPR023192">
    <property type="entry name" value="TGS-like_dom_sf"/>
</dbReference>
<protein>
    <recommendedName>
        <fullName evidence="5">Ribosome-binding ATPase YchF</fullName>
    </recommendedName>
</protein>
<dbReference type="EMBL" id="MFUQ01000015">
    <property type="protein sequence ID" value="OGI83528.1"/>
    <property type="molecule type" value="Genomic_DNA"/>
</dbReference>
<accession>A0A1F6WNS5</accession>
<dbReference type="HAMAP" id="MF_00944">
    <property type="entry name" value="YchF_OLA1_ATPase"/>
    <property type="match status" value="1"/>
</dbReference>
<comment type="caution">
    <text evidence="7">The sequence shown here is derived from an EMBL/GenBank/DDBJ whole genome shotgun (WGS) entry which is preliminary data.</text>
</comment>